<protein>
    <submittedName>
        <fullName evidence="2">Uncharacterized protein</fullName>
    </submittedName>
</protein>
<dbReference type="EMBL" id="MT144588">
    <property type="protein sequence ID" value="QJH93396.1"/>
    <property type="molecule type" value="Genomic_DNA"/>
</dbReference>
<sequence length="96" mass="10447">MGTTDSSQLTLAQRLLGELLKSLEREHAEAQAHLEETENPEALDTLDDLDPPSEEERLHVDAYWDGFAQGLWSAILSVRIAIGELECAEGDASVGA</sequence>
<feature type="compositionally biased region" description="Basic and acidic residues" evidence="1">
    <location>
        <begin position="26"/>
        <end position="36"/>
    </location>
</feature>
<evidence type="ECO:0000313" key="3">
    <source>
        <dbReference type="EMBL" id="QJH93396.1"/>
    </source>
</evidence>
<feature type="compositionally biased region" description="Acidic residues" evidence="1">
    <location>
        <begin position="37"/>
        <end position="53"/>
    </location>
</feature>
<evidence type="ECO:0000256" key="1">
    <source>
        <dbReference type="SAM" id="MobiDB-lite"/>
    </source>
</evidence>
<name>A0A6H1Z8Y8_9ZZZZ</name>
<feature type="region of interest" description="Disordered" evidence="1">
    <location>
        <begin position="26"/>
        <end position="54"/>
    </location>
</feature>
<dbReference type="AlphaFoldDB" id="A0A6H1Z8Y8"/>
<evidence type="ECO:0000313" key="2">
    <source>
        <dbReference type="EMBL" id="QJA43827.1"/>
    </source>
</evidence>
<proteinExistence type="predicted"/>
<gene>
    <name evidence="2" type="ORF">TM448A00064_0006</name>
    <name evidence="3" type="ORF">TM448B00061_0016</name>
</gene>
<organism evidence="2">
    <name type="scientific">viral metagenome</name>
    <dbReference type="NCBI Taxonomy" id="1070528"/>
    <lineage>
        <taxon>unclassified sequences</taxon>
        <taxon>metagenomes</taxon>
        <taxon>organismal metagenomes</taxon>
    </lineage>
</organism>
<accession>A0A6H1Z8Y8</accession>
<reference evidence="2" key="1">
    <citation type="submission" date="2020-03" db="EMBL/GenBank/DDBJ databases">
        <title>The deep terrestrial virosphere.</title>
        <authorList>
            <person name="Holmfeldt K."/>
            <person name="Nilsson E."/>
            <person name="Simone D."/>
            <person name="Lopez-Fernandez M."/>
            <person name="Wu X."/>
            <person name="de Brujin I."/>
            <person name="Lundin D."/>
            <person name="Andersson A."/>
            <person name="Bertilsson S."/>
            <person name="Dopson M."/>
        </authorList>
    </citation>
    <scope>NUCLEOTIDE SEQUENCE</scope>
    <source>
        <strain evidence="2">TM448A00064</strain>
        <strain evidence="3">TM448B00061</strain>
    </source>
</reference>
<dbReference type="EMBL" id="MT143971">
    <property type="protein sequence ID" value="QJA43827.1"/>
    <property type="molecule type" value="Genomic_DNA"/>
</dbReference>